<dbReference type="RefSeq" id="WP_151694128.1">
    <property type="nucleotide sequence ID" value="NZ_BMGX01000001.1"/>
</dbReference>
<comment type="caution">
    <text evidence="2">The sequence shown here is derived from an EMBL/GenBank/DDBJ whole genome shotgun (WGS) entry which is preliminary data.</text>
</comment>
<reference evidence="2 3" key="1">
    <citation type="submission" date="2019-10" db="EMBL/GenBank/DDBJ databases">
        <title>Genome sequence of Phaeocystidibacter marisrubri JCM30614 (type strain).</title>
        <authorList>
            <person name="Bowman J.P."/>
        </authorList>
    </citation>
    <scope>NUCLEOTIDE SEQUENCE [LARGE SCALE GENOMIC DNA]</scope>
    <source>
        <strain evidence="2 3">JCM 30614</strain>
    </source>
</reference>
<keyword evidence="1" id="KW-0732">Signal</keyword>
<feature type="signal peptide" evidence="1">
    <location>
        <begin position="1"/>
        <end position="21"/>
    </location>
</feature>
<evidence type="ECO:0000313" key="2">
    <source>
        <dbReference type="EMBL" id="KAB2815090.1"/>
    </source>
</evidence>
<dbReference type="InterPro" id="IPR025535">
    <property type="entry name" value="DUF4421"/>
</dbReference>
<organism evidence="2 3">
    <name type="scientific">Phaeocystidibacter marisrubri</name>
    <dbReference type="NCBI Taxonomy" id="1577780"/>
    <lineage>
        <taxon>Bacteria</taxon>
        <taxon>Pseudomonadati</taxon>
        <taxon>Bacteroidota</taxon>
        <taxon>Flavobacteriia</taxon>
        <taxon>Flavobacteriales</taxon>
        <taxon>Phaeocystidibacteraceae</taxon>
        <taxon>Phaeocystidibacter</taxon>
    </lineage>
</organism>
<dbReference type="Pfam" id="PF14391">
    <property type="entry name" value="DUF4421"/>
    <property type="match status" value="1"/>
</dbReference>
<protein>
    <submittedName>
        <fullName evidence="2">DUF4421 domain-containing protein</fullName>
    </submittedName>
</protein>
<dbReference type="OrthoDB" id="669053at2"/>
<dbReference type="EMBL" id="WBVQ01000003">
    <property type="protein sequence ID" value="KAB2815090.1"/>
    <property type="molecule type" value="Genomic_DNA"/>
</dbReference>
<accession>A0A6L3ZEI5</accession>
<evidence type="ECO:0000313" key="3">
    <source>
        <dbReference type="Proteomes" id="UP000484164"/>
    </source>
</evidence>
<evidence type="ECO:0000256" key="1">
    <source>
        <dbReference type="SAM" id="SignalP"/>
    </source>
</evidence>
<name>A0A6L3ZEI5_9FLAO</name>
<keyword evidence="3" id="KW-1185">Reference proteome</keyword>
<dbReference type="Proteomes" id="UP000484164">
    <property type="component" value="Unassembled WGS sequence"/>
</dbReference>
<feature type="chain" id="PRO_5026665832" evidence="1">
    <location>
        <begin position="22"/>
        <end position="339"/>
    </location>
</feature>
<sequence>MTRFLLSIVLTLSSLFLYSQQDTNYVRDFRQFGNLSLAMEQKANNLAAFSSYGNVLRLATNNGFPTFGLMFSYKWLNVWFTTPLGHFNYTDPIKGETDNFGLALGYTGDHWWIRGFYEHYSGYHISNPEVFNPNWFDDNATLPLVPGLQSRTFYANAYYGFNEETYSHRALLWQSQAQKKSAGSWILGLSAGYDHIFSDTVIVPDDAEVFFYDLRNVTGYETLTTGINIGYTYSFVFSERWSLGLMLAPGIATSVGVVEEVNDVRNNIELELGGMVEGRAMLSYHADRWFGGVSANGYMLTKPINGDLFNNIHTYVRVNIGYRINMPKSKFLGRFGLSN</sequence>
<gene>
    <name evidence="2" type="ORF">F8C82_13390</name>
</gene>
<dbReference type="AlphaFoldDB" id="A0A6L3ZEI5"/>
<proteinExistence type="predicted"/>